<feature type="modified residue" description="4-aspartylphosphate" evidence="2">
    <location>
        <position position="61"/>
    </location>
</feature>
<proteinExistence type="predicted"/>
<dbReference type="KEGG" id="cts:Ctha_1633"/>
<dbReference type="Gene3D" id="3.40.50.2300">
    <property type="match status" value="1"/>
</dbReference>
<dbReference type="PROSITE" id="PS50110">
    <property type="entry name" value="RESPONSE_REGULATORY"/>
    <property type="match status" value="1"/>
</dbReference>
<dbReference type="RefSeq" id="WP_012500175.1">
    <property type="nucleotide sequence ID" value="NC_011026.1"/>
</dbReference>
<evidence type="ECO:0000313" key="4">
    <source>
        <dbReference type="EMBL" id="ACF14091.1"/>
    </source>
</evidence>
<dbReference type="STRING" id="517418.Ctha_1633"/>
<dbReference type="eggNOG" id="COG2204">
    <property type="taxonomic scope" value="Bacteria"/>
</dbReference>
<evidence type="ECO:0000256" key="2">
    <source>
        <dbReference type="PROSITE-ProRule" id="PRU00169"/>
    </source>
</evidence>
<dbReference type="OrthoDB" id="9789181at2"/>
<evidence type="ECO:0000259" key="3">
    <source>
        <dbReference type="PROSITE" id="PS50110"/>
    </source>
</evidence>
<gene>
    <name evidence="4" type="ordered locus">Ctha_1633</name>
</gene>
<evidence type="ECO:0000256" key="1">
    <source>
        <dbReference type="ARBA" id="ARBA00022553"/>
    </source>
</evidence>
<dbReference type="InterPro" id="IPR050595">
    <property type="entry name" value="Bact_response_regulator"/>
</dbReference>
<dbReference type="SUPFAM" id="SSF52172">
    <property type="entry name" value="CheY-like"/>
    <property type="match status" value="1"/>
</dbReference>
<dbReference type="InterPro" id="IPR001789">
    <property type="entry name" value="Sig_transdc_resp-reg_receiver"/>
</dbReference>
<feature type="domain" description="Response regulatory" evidence="3">
    <location>
        <begin position="10"/>
        <end position="125"/>
    </location>
</feature>
<dbReference type="SMART" id="SM00448">
    <property type="entry name" value="REC"/>
    <property type="match status" value="1"/>
</dbReference>
<accession>B3QSP4</accession>
<evidence type="ECO:0000313" key="5">
    <source>
        <dbReference type="Proteomes" id="UP000001208"/>
    </source>
</evidence>
<dbReference type="EMBL" id="CP001100">
    <property type="protein sequence ID" value="ACF14091.1"/>
    <property type="molecule type" value="Genomic_DNA"/>
</dbReference>
<dbReference type="InterPro" id="IPR011006">
    <property type="entry name" value="CheY-like_superfamily"/>
</dbReference>
<reference evidence="4 5" key="1">
    <citation type="submission" date="2008-06" db="EMBL/GenBank/DDBJ databases">
        <title>Complete sequence of Chloroherpeton thalassium ATCC 35110.</title>
        <authorList>
            <consortium name="US DOE Joint Genome Institute"/>
            <person name="Lucas S."/>
            <person name="Copeland A."/>
            <person name="Lapidus A."/>
            <person name="Glavina del Rio T."/>
            <person name="Dalin E."/>
            <person name="Tice H."/>
            <person name="Bruce D."/>
            <person name="Goodwin L."/>
            <person name="Pitluck S."/>
            <person name="Schmutz J."/>
            <person name="Larimer F."/>
            <person name="Land M."/>
            <person name="Hauser L."/>
            <person name="Kyrpides N."/>
            <person name="Mikhailova N."/>
            <person name="Liu Z."/>
            <person name="Li T."/>
            <person name="Zhao F."/>
            <person name="Overmann J."/>
            <person name="Bryant D.A."/>
            <person name="Richardson P."/>
        </authorList>
    </citation>
    <scope>NUCLEOTIDE SEQUENCE [LARGE SCALE GENOMIC DNA]</scope>
    <source>
        <strain evidence="5">ATCC 35110 / GB-78</strain>
    </source>
</reference>
<protein>
    <submittedName>
        <fullName evidence="4">Response regulator receiver protein</fullName>
    </submittedName>
</protein>
<dbReference type="HOGENOM" id="CLU_000445_69_15_10"/>
<dbReference type="PANTHER" id="PTHR44591:SF3">
    <property type="entry name" value="RESPONSE REGULATORY DOMAIN-CONTAINING PROTEIN"/>
    <property type="match status" value="1"/>
</dbReference>
<dbReference type="GO" id="GO:0000160">
    <property type="term" value="P:phosphorelay signal transduction system"/>
    <property type="evidence" value="ECO:0007669"/>
    <property type="project" value="InterPro"/>
</dbReference>
<dbReference type="CDD" id="cd00156">
    <property type="entry name" value="REC"/>
    <property type="match status" value="1"/>
</dbReference>
<organism evidence="4 5">
    <name type="scientific">Chloroherpeton thalassium (strain ATCC 35110 / GB-78)</name>
    <dbReference type="NCBI Taxonomy" id="517418"/>
    <lineage>
        <taxon>Bacteria</taxon>
        <taxon>Pseudomonadati</taxon>
        <taxon>Chlorobiota</taxon>
        <taxon>Chlorobiia</taxon>
        <taxon>Chlorobiales</taxon>
        <taxon>Chloroherpetonaceae</taxon>
        <taxon>Chloroherpeton</taxon>
    </lineage>
</organism>
<dbReference type="Pfam" id="PF00072">
    <property type="entry name" value="Response_reg"/>
    <property type="match status" value="1"/>
</dbReference>
<dbReference type="Proteomes" id="UP000001208">
    <property type="component" value="Chromosome"/>
</dbReference>
<keyword evidence="1 2" id="KW-0597">Phosphoprotein</keyword>
<dbReference type="PANTHER" id="PTHR44591">
    <property type="entry name" value="STRESS RESPONSE REGULATOR PROTEIN 1"/>
    <property type="match status" value="1"/>
</dbReference>
<sequence length="125" mass="14171">MASAHLHRPAVLVVDDEEDLRRILSNILRKKGFEVFDAEDGKKGLEIFEAFQHKIGYILADINMPELNGKELAAEIRKLDVSVKIILISGDYSLAEVDNFSKEKALQFMAKPFRIDELLKAMGLR</sequence>
<keyword evidence="5" id="KW-1185">Reference proteome</keyword>
<name>B3QSP4_CHLT3</name>
<dbReference type="AlphaFoldDB" id="B3QSP4"/>